<protein>
    <submittedName>
        <fullName evidence="4">S9 family peptidase</fullName>
    </submittedName>
</protein>
<dbReference type="PANTHER" id="PTHR42776:SF27">
    <property type="entry name" value="DIPEPTIDYL PEPTIDASE FAMILY MEMBER 6"/>
    <property type="match status" value="1"/>
</dbReference>
<accession>A0ABS6V3C3</accession>
<keyword evidence="2" id="KW-0645">Protease</keyword>
<dbReference type="InterPro" id="IPR011659">
    <property type="entry name" value="WD40"/>
</dbReference>
<gene>
    <name evidence="4" type="ORF">KTQ36_01855</name>
</gene>
<dbReference type="Proteomes" id="UP000698028">
    <property type="component" value="Unassembled WGS sequence"/>
</dbReference>
<evidence type="ECO:0000256" key="2">
    <source>
        <dbReference type="ARBA" id="ARBA00022825"/>
    </source>
</evidence>
<evidence type="ECO:0000256" key="1">
    <source>
        <dbReference type="ARBA" id="ARBA00022801"/>
    </source>
</evidence>
<reference evidence="4 5" key="1">
    <citation type="submission" date="2021-07" db="EMBL/GenBank/DDBJ databases">
        <title>The draft genome sequence of Sphingomicrobium sp. B8.</title>
        <authorList>
            <person name="Mu L."/>
        </authorList>
    </citation>
    <scope>NUCLEOTIDE SEQUENCE [LARGE SCALE GENOMIC DNA]</scope>
    <source>
        <strain evidence="4 5">B8</strain>
    </source>
</reference>
<proteinExistence type="predicted"/>
<keyword evidence="2" id="KW-0720">Serine protease</keyword>
<evidence type="ECO:0000259" key="3">
    <source>
        <dbReference type="Pfam" id="PF00326"/>
    </source>
</evidence>
<dbReference type="Pfam" id="PF00326">
    <property type="entry name" value="Peptidase_S9"/>
    <property type="match status" value="1"/>
</dbReference>
<feature type="domain" description="Peptidase S9 prolyl oligopeptidase catalytic" evidence="3">
    <location>
        <begin position="499"/>
        <end position="702"/>
    </location>
</feature>
<name>A0ABS6V3C3_9SPHN</name>
<dbReference type="EMBL" id="JAHVAH010000001">
    <property type="protein sequence ID" value="MBW0144039.1"/>
    <property type="molecule type" value="Genomic_DNA"/>
</dbReference>
<keyword evidence="5" id="KW-1185">Reference proteome</keyword>
<comment type="caution">
    <text evidence="4">The sequence shown here is derived from an EMBL/GenBank/DDBJ whole genome shotgun (WGS) entry which is preliminary data.</text>
</comment>
<evidence type="ECO:0000313" key="5">
    <source>
        <dbReference type="Proteomes" id="UP000698028"/>
    </source>
</evidence>
<organism evidence="4 5">
    <name type="scientific">Sphingomicrobium clamense</name>
    <dbReference type="NCBI Taxonomy" id="2851013"/>
    <lineage>
        <taxon>Bacteria</taxon>
        <taxon>Pseudomonadati</taxon>
        <taxon>Pseudomonadota</taxon>
        <taxon>Alphaproteobacteria</taxon>
        <taxon>Sphingomonadales</taxon>
        <taxon>Sphingomonadaceae</taxon>
        <taxon>Sphingomicrobium</taxon>
    </lineage>
</organism>
<dbReference type="PANTHER" id="PTHR42776">
    <property type="entry name" value="SERINE PEPTIDASE S9 FAMILY MEMBER"/>
    <property type="match status" value="1"/>
</dbReference>
<dbReference type="Pfam" id="PF07676">
    <property type="entry name" value="PD40"/>
    <property type="match status" value="1"/>
</dbReference>
<sequence>MRERQVAFTARVEQSRVRRTGAVLRRGTPSSCHELAARPNRRVALFKSFVSASALSALTIATPALADPLTSEDLFRIKSVGSVAVSPDGSRVAYQVGGRPNIIEGEENGGYESQLMIGTGPNQAASYLPEGMSVSDIKFSPDGRWVSFLHKGEDDEERSVYAVPVYGGSYRKVAQSPDAGVIAHAWSPDGQTIYMLAGAAGDDARDKEKKKGFDAIVYEEEAQLRRMFRSRLGDLDNDVDATAIAIPGYVTEFSVSPDGSYAVVGSQPTPQIDDTYTSKRFHIVDLASADVRAVVETPGKVGDAEISPDGRTMSLIAGVDMNDPAATTLHLVDTATGEFRALNAGAAEAATDAEWLDDGKLAAIIHVGAQSLLRVYNADGSVDHQHDPGALILRSIEADGGTVTVTADAPSHPAELFRVTPDGFTRWTDSNPWLANIDLGKQETIKYTARDGQVIEGILVHPVGGIPEGGAPLILDVHGGPEAHDSNGWTTNYGGPGHIAAGKGYAVFQPNYRGSTAYGTAFSKQHQNDYAGKEFNDLVDAKRALVEMGVADPDRVGVTGGSYGGYATAWSSTALSEEFAAGVMFVGISNQISKFGTTDIPYEMYNVHSRKWPWEDWQAMLDASPITHVGKAETPILIMHGEEDTRVSPSQSYELYRSIKVRKPETPVRLVLYPGEGHGNSKAAARYDYNLRMLRWFDTYLKTGDRKAPLPDPRPELKLQDSE</sequence>
<dbReference type="InterPro" id="IPR001375">
    <property type="entry name" value="Peptidase_S9_cat"/>
</dbReference>
<evidence type="ECO:0000313" key="4">
    <source>
        <dbReference type="EMBL" id="MBW0144039.1"/>
    </source>
</evidence>
<keyword evidence="1" id="KW-0378">Hydrolase</keyword>